<protein>
    <submittedName>
        <fullName evidence="1">Uncharacterized protein</fullName>
    </submittedName>
</protein>
<comment type="caution">
    <text evidence="1">The sequence shown here is derived from an EMBL/GenBank/DDBJ whole genome shotgun (WGS) entry which is preliminary data.</text>
</comment>
<dbReference type="AlphaFoldDB" id="A0A818YGG7"/>
<dbReference type="Proteomes" id="UP000663836">
    <property type="component" value="Unassembled WGS sequence"/>
</dbReference>
<evidence type="ECO:0000313" key="2">
    <source>
        <dbReference type="Proteomes" id="UP000663836"/>
    </source>
</evidence>
<reference evidence="1" key="1">
    <citation type="submission" date="2021-02" db="EMBL/GenBank/DDBJ databases">
        <authorList>
            <person name="Nowell W R."/>
        </authorList>
    </citation>
    <scope>NUCLEOTIDE SEQUENCE</scope>
</reference>
<sequence length="194" mass="22717">MEDEQTSQVRLSIKGQKQLVDKRVKRRTTFKRIQRSAKMEIIKYSFKSTKLCFLFVCETTKCEEYRIIFNYGDDLRQDHLTTYYFDESNVAEGSIDIDSGVREVNVYVDQGAHEIHANANQSVNSRRPYHFIIPRNWTSRKVDFDDGLVILVNKNCLKVIDKSDLLLCDIGCCVELLLNRQYNGKYLLLINIFI</sequence>
<proteinExistence type="predicted"/>
<dbReference type="EMBL" id="CAJOBD010001027">
    <property type="protein sequence ID" value="CAF3750599.1"/>
    <property type="molecule type" value="Genomic_DNA"/>
</dbReference>
<dbReference type="Gene3D" id="3.30.1010.10">
    <property type="entry name" value="Phosphatidylinositol 3-kinase Catalytic Subunit, Chain A, domain 4"/>
    <property type="match status" value="1"/>
</dbReference>
<accession>A0A818YGG7</accession>
<name>A0A818YGG7_9BILA</name>
<organism evidence="1 2">
    <name type="scientific">Rotaria sordida</name>
    <dbReference type="NCBI Taxonomy" id="392033"/>
    <lineage>
        <taxon>Eukaryota</taxon>
        <taxon>Metazoa</taxon>
        <taxon>Spiralia</taxon>
        <taxon>Gnathifera</taxon>
        <taxon>Rotifera</taxon>
        <taxon>Eurotatoria</taxon>
        <taxon>Bdelloidea</taxon>
        <taxon>Philodinida</taxon>
        <taxon>Philodinidae</taxon>
        <taxon>Rotaria</taxon>
    </lineage>
</organism>
<gene>
    <name evidence="1" type="ORF">JBS370_LOCUS12542</name>
</gene>
<evidence type="ECO:0000313" key="1">
    <source>
        <dbReference type="EMBL" id="CAF3750599.1"/>
    </source>
</evidence>